<feature type="domain" description="Histidine kinase" evidence="7">
    <location>
        <begin position="431"/>
        <end position="727"/>
    </location>
</feature>
<feature type="transmembrane region" description="Helical" evidence="6">
    <location>
        <begin position="189"/>
        <end position="207"/>
    </location>
</feature>
<dbReference type="Gene3D" id="1.10.287.130">
    <property type="match status" value="1"/>
</dbReference>
<evidence type="ECO:0000313" key="8">
    <source>
        <dbReference type="EMBL" id="CAI2384250.1"/>
    </source>
</evidence>
<dbReference type="SUPFAM" id="SSF55874">
    <property type="entry name" value="ATPase domain of HSP90 chaperone/DNA topoisomerase II/histidine kinase"/>
    <property type="match status" value="1"/>
</dbReference>
<feature type="transmembrane region" description="Helical" evidence="6">
    <location>
        <begin position="86"/>
        <end position="103"/>
    </location>
</feature>
<dbReference type="Pfam" id="PF02518">
    <property type="entry name" value="HATPase_c"/>
    <property type="match status" value="1"/>
</dbReference>
<gene>
    <name evidence="8" type="ORF">ECRASSUSDP1_LOCUS25772</name>
</gene>
<evidence type="ECO:0000256" key="2">
    <source>
        <dbReference type="ARBA" id="ARBA00012438"/>
    </source>
</evidence>
<dbReference type="Pfam" id="PF00512">
    <property type="entry name" value="HisKA"/>
    <property type="match status" value="1"/>
</dbReference>
<dbReference type="EMBL" id="CAMPGE010026567">
    <property type="protein sequence ID" value="CAI2384250.1"/>
    <property type="molecule type" value="Genomic_DNA"/>
</dbReference>
<feature type="transmembrane region" description="Helical" evidence="6">
    <location>
        <begin position="56"/>
        <end position="74"/>
    </location>
</feature>
<dbReference type="AlphaFoldDB" id="A0AAD1Y4U3"/>
<organism evidence="8 9">
    <name type="scientific">Euplotes crassus</name>
    <dbReference type="NCBI Taxonomy" id="5936"/>
    <lineage>
        <taxon>Eukaryota</taxon>
        <taxon>Sar</taxon>
        <taxon>Alveolata</taxon>
        <taxon>Ciliophora</taxon>
        <taxon>Intramacronucleata</taxon>
        <taxon>Spirotrichea</taxon>
        <taxon>Hypotrichia</taxon>
        <taxon>Euplotida</taxon>
        <taxon>Euplotidae</taxon>
        <taxon>Moneuplotes</taxon>
    </lineage>
</organism>
<keyword evidence="6" id="KW-1133">Transmembrane helix</keyword>
<keyword evidence="6" id="KW-0812">Transmembrane</keyword>
<keyword evidence="9" id="KW-1185">Reference proteome</keyword>
<dbReference type="Gene3D" id="3.30.565.10">
    <property type="entry name" value="Histidine kinase-like ATPase, C-terminal domain"/>
    <property type="match status" value="1"/>
</dbReference>
<evidence type="ECO:0000256" key="3">
    <source>
        <dbReference type="ARBA" id="ARBA00022553"/>
    </source>
</evidence>
<evidence type="ECO:0000313" key="9">
    <source>
        <dbReference type="Proteomes" id="UP001295684"/>
    </source>
</evidence>
<dbReference type="PANTHER" id="PTHR43047">
    <property type="entry name" value="TWO-COMPONENT HISTIDINE PROTEIN KINASE"/>
    <property type="match status" value="1"/>
</dbReference>
<dbReference type="SUPFAM" id="SSF47384">
    <property type="entry name" value="Homodimeric domain of signal transducing histidine kinase"/>
    <property type="match status" value="1"/>
</dbReference>
<dbReference type="GO" id="GO:0000155">
    <property type="term" value="F:phosphorelay sensor kinase activity"/>
    <property type="evidence" value="ECO:0007669"/>
    <property type="project" value="InterPro"/>
</dbReference>
<feature type="transmembrane region" description="Helical" evidence="6">
    <location>
        <begin position="137"/>
        <end position="153"/>
    </location>
</feature>
<dbReference type="GO" id="GO:0009927">
    <property type="term" value="F:histidine phosphotransfer kinase activity"/>
    <property type="evidence" value="ECO:0007669"/>
    <property type="project" value="TreeGrafter"/>
</dbReference>
<evidence type="ECO:0000256" key="4">
    <source>
        <dbReference type="ARBA" id="ARBA00022679"/>
    </source>
</evidence>
<dbReference type="EC" id="2.7.13.3" evidence="2"/>
<dbReference type="InterPro" id="IPR003661">
    <property type="entry name" value="HisK_dim/P_dom"/>
</dbReference>
<name>A0AAD1Y4U3_EUPCR</name>
<dbReference type="SMART" id="SM00388">
    <property type="entry name" value="HisKA"/>
    <property type="match status" value="1"/>
</dbReference>
<comment type="catalytic activity">
    <reaction evidence="1">
        <text>ATP + protein L-histidine = ADP + protein N-phospho-L-histidine.</text>
        <dbReference type="EC" id="2.7.13.3"/>
    </reaction>
</comment>
<dbReference type="InterPro" id="IPR004358">
    <property type="entry name" value="Sig_transdc_His_kin-like_C"/>
</dbReference>
<accession>A0AAD1Y4U3</accession>
<keyword evidence="3" id="KW-0597">Phosphoprotein</keyword>
<protein>
    <recommendedName>
        <fullName evidence="2">histidine kinase</fullName>
        <ecNumber evidence="2">2.7.13.3</ecNumber>
    </recommendedName>
</protein>
<keyword evidence="5" id="KW-0418">Kinase</keyword>
<dbReference type="GO" id="GO:0005886">
    <property type="term" value="C:plasma membrane"/>
    <property type="evidence" value="ECO:0007669"/>
    <property type="project" value="TreeGrafter"/>
</dbReference>
<dbReference type="Proteomes" id="UP001295684">
    <property type="component" value="Unassembled WGS sequence"/>
</dbReference>
<sequence>MSICKDALKLCKDAFLGNCLTKEVRNRWVFEDIDFGDSNILRMYQEHRLKAIRANWKFILLILKTMFMLVAICYQLDGGHMSSFKRYSPIVIFVLIFVLKHFIYTNEFVARSGATLFIVMFGALVTKSNLEITQFRLYEGLLVHISISFLLSTCLVSDWRVSSGAMVLVYANLYVLLKTHFSDVPFSMLYCIILSLVIFCFNAFLISRTLKKEFLATHNAKHASSQLKKVLQGLPEGVTIMDEQGDALEFINQKLKKTLDISMFHQDKSVDCELTKIKELIDKSFDDIYDKLGGDIMHPGDSGKFEHTILSNFVIKIKKDKTEEDKEADPDVSFKNSEMIPLTTFLRNERELAKNLEDNDRSTKVYISCKNSCSKVDNLHKDFIIKTSKIDVVNDKDTIHTYLQMFIDTTQITQLEEAKAQSNYQRQMLSNVSHEFRTPLNAMSLSLYLMKDHINGVLLKYHQIASSSCDILKGLVEDILDFSKIEAGVFEIQESEFTFKQLFDEVSSIFEMQTRMKQVGLHFIMEDAFCELKVKSDKERLKQILLNLLSNSLKFTDEGSINVELKIQQMKKFSAQQINSGDEEKLSSVEAFDEMPVCNLLLVTDNYEFKSHKSKFDEPALGFARQDKTTGKLMQKDADQSMPSDFTKELCLELSVRDTGIGIPEKDLSSLFKLFGKTSSNHNRNKTGTGLGLTICKKLCEKLGGKIVLESKEGVGTKVTCTFRCFY</sequence>
<feature type="transmembrane region" description="Helical" evidence="6">
    <location>
        <begin position="109"/>
        <end position="125"/>
    </location>
</feature>
<keyword evidence="4" id="KW-0808">Transferase</keyword>
<dbReference type="InterPro" id="IPR036890">
    <property type="entry name" value="HATPase_C_sf"/>
</dbReference>
<reference evidence="8" key="1">
    <citation type="submission" date="2023-07" db="EMBL/GenBank/DDBJ databases">
        <authorList>
            <consortium name="AG Swart"/>
            <person name="Singh M."/>
            <person name="Singh A."/>
            <person name="Seah K."/>
            <person name="Emmerich C."/>
        </authorList>
    </citation>
    <scope>NUCLEOTIDE SEQUENCE</scope>
    <source>
        <strain evidence="8">DP1</strain>
    </source>
</reference>
<dbReference type="InterPro" id="IPR005467">
    <property type="entry name" value="His_kinase_dom"/>
</dbReference>
<comment type="caution">
    <text evidence="8">The sequence shown here is derived from an EMBL/GenBank/DDBJ whole genome shotgun (WGS) entry which is preliminary data.</text>
</comment>
<dbReference type="InterPro" id="IPR003594">
    <property type="entry name" value="HATPase_dom"/>
</dbReference>
<dbReference type="PANTHER" id="PTHR43047:SF72">
    <property type="entry name" value="OSMOSENSING HISTIDINE PROTEIN KINASE SLN1"/>
    <property type="match status" value="1"/>
</dbReference>
<dbReference type="CDD" id="cd00082">
    <property type="entry name" value="HisKA"/>
    <property type="match status" value="1"/>
</dbReference>
<dbReference type="PRINTS" id="PR00344">
    <property type="entry name" value="BCTRLSENSOR"/>
</dbReference>
<evidence type="ECO:0000256" key="5">
    <source>
        <dbReference type="ARBA" id="ARBA00022777"/>
    </source>
</evidence>
<dbReference type="SMART" id="SM00387">
    <property type="entry name" value="HATPase_c"/>
    <property type="match status" value="1"/>
</dbReference>
<dbReference type="InterPro" id="IPR036097">
    <property type="entry name" value="HisK_dim/P_sf"/>
</dbReference>
<evidence type="ECO:0000259" key="7">
    <source>
        <dbReference type="PROSITE" id="PS50109"/>
    </source>
</evidence>
<evidence type="ECO:0000256" key="6">
    <source>
        <dbReference type="SAM" id="Phobius"/>
    </source>
</evidence>
<keyword evidence="6" id="KW-0472">Membrane</keyword>
<proteinExistence type="predicted"/>
<dbReference type="PROSITE" id="PS50109">
    <property type="entry name" value="HIS_KIN"/>
    <property type="match status" value="1"/>
</dbReference>
<evidence type="ECO:0000256" key="1">
    <source>
        <dbReference type="ARBA" id="ARBA00000085"/>
    </source>
</evidence>